<feature type="domain" description="MBG" evidence="4">
    <location>
        <begin position="1493"/>
        <end position="1579"/>
    </location>
</feature>
<dbReference type="NCBIfam" id="TIGR01167">
    <property type="entry name" value="LPXTG_anchor"/>
    <property type="match status" value="1"/>
</dbReference>
<dbReference type="Gene3D" id="3.10.430.110">
    <property type="match status" value="6"/>
</dbReference>
<sequence length="2016" mass="207907">MNNRQRKLKRLKLLQDTGQAKEHFKMYKVRKSWLFAGITVLFFGTGVFFGHPTAYAATEADTSSKTPITEVASSSSSSESSGSESAASDGTKSSETDAVTSSSNDKSSSNASSAATSTDRTALASSSTAQKTGSSATSSATSSNGSSAASSSVVSDQNKSSNVTSSVATSSKNSSAETTSSKASDVVTKEAVPSYRTASVKSLATDAVAPSATEKAVDPVNTGSLDGTNPAGANAATSNLTADDIPDSFETTGAAAITSTPGTITLTNGKEQNGSYVFDNQVDTSQKFTLTGSYSSTAYNGTGGGLGIIIQPVDPQNAGNNSNTTADVGIDGLKSTTFVGRDFYVDSSKNDTTWNHLTIRPTDANGNMVLTPLANVTPGANQTAAVTKGEYYVLTWTPTSVDETTGTVTGTLNYTSYLDAAHTTSVQSTGNVVTTLSRAVSLAAFGATGGTAGTQTATVTAFTGTRVTMPVVVHYVDQSGAPISTDNTITVNVGSTFGAGANTLDSNTATSGIYQAKAIDGYTFGAATDPVTVVNTNIDTSATNEITVTYLKNAGTQTVSYDNVPTGATGNFSTQTQQATEASTIDATKETAKGYDAVNVTQIPGYTSMVSINGATAAAMTTIPAVAAGAADETDVVTYVANQASITVNYVDYFGNPIKTGTTTFTGNYGDVDNLTTNATTAVAIDGYTLGATDAVNVPATKVSFILDADGNVIATDASGNPVTSITLTYKTNVTASVSGTRVYDGLDGQDNGATSEQDDYKNLTFVLTDSKGNVLVSNIDASDIENDAIYYKSADVGKYPGVVNVTGKNLALFKAANPQYDFLSVNSGDYTITAAPVTATVTSGGTATKVYDGTAISDYVPSVVFARTDGGTLTPNEGTNLLDQIPAWTSADFTYSLNGKTVANPTDVGIYKIEFSDAGLAKLAAAKNFAITPVYLGTYTIAAANATATLSTPSFAYDGTNASAETGLFATVSVTAGTGDDGGSTVMVALTSNDVTFATDGMDAATYDYSLTAAGLATVQNAVKNYTLTNDNVTSGSVTIDKANATITVDDDAFDYDGASHSIPDGKVNITGAVGDEQLGYSLTNNSRTEAGSQTVGIALTAGDAVNANYNITATDTAQLTITPASTTGNEDASVTMDSKTITYGDDEPTFSITVGKDLTTDGAGLTNDDYTITNPKYTNDGKYLAAGNYAVVLNQSGIDKLNNVNGNYKIDSVTAGTITVKPKQIDVTAGSDSKVYGTKDPTLSSSYDKTQLVGTDTDLDYTVSRQTGEDVGSYFETITVGNNANYVIVPTAGRFTITPASTTGNENASVTTDSKTITYGDDEPTFSITVGKDLTTDGAGLTNDDYTITNPKYTNDGKYLAAGNYAVVLNQSGIDKLNNVNGNYKIDSVTAGTITVKPKQIDVTAGSDSKVYGTKDPTLRSSYDKTQLVGTDTDLDYTVGRQAGEDVGSYFETITVGNNANYVIVPTAGRFMITQAPTDPADANTKVTANDANSNYGDQIAEGFFTAKYGNKVKDAGLTNSDFSFTDQNGKAITGIPTNVGDYVISINAAGQQKIKNANPGYIFSADDFIAGTYTISAKDTTPGDADTTVKVNDASSSYGDSAPKFNITVGSDLKNPGNSTNNDFVFINKATGEVVKGVPSDVGDYQISLNDSGKAKVAAANPNYKFNDDSFISGTYTINDVVTHSEVTVNRTVHYTGAGKRTPGNIIQTITYDVATSKATGESVYTPQGSYAAVKTPTIAGFTNSGNVSGVTPVTSTTKPIDSTVTVTYTPINDIAYSEITITRTVHYEGAGSQTPKDVVEKVVYKVVTNKTTGEVSYTPQGVYDAVSTPTLTGYTNSGDVSELIPTATMSKPENSLVVVQYKKTGEGGNPSNPGNGGNNPGNPSNPGNGGNNNPGNPSNPGNGGNNHKPSNPGNSGITPGTGSNSGTGNSNGSGNETVQNNVKNSTGSKVKLEALQNSNVKGEAKKNVTANKAGTLPQTDEQHENVASLIGMVLLGGSMALFGIKRRKHDDE</sequence>
<feature type="domain" description="MBG" evidence="6">
    <location>
        <begin position="1404"/>
        <end position="1473"/>
    </location>
</feature>
<dbReference type="InterPro" id="IPR041277">
    <property type="entry name" value="MBG_Lactobacillales"/>
</dbReference>
<evidence type="ECO:0000259" key="4">
    <source>
        <dbReference type="Pfam" id="PF17883"/>
    </source>
</evidence>
<evidence type="ECO:0000256" key="2">
    <source>
        <dbReference type="SAM" id="MobiDB-lite"/>
    </source>
</evidence>
<feature type="domain" description="MBG" evidence="4">
    <location>
        <begin position="947"/>
        <end position="1043"/>
    </location>
</feature>
<evidence type="ECO:0000313" key="8">
    <source>
        <dbReference type="Proteomes" id="UP000076405"/>
    </source>
</evidence>
<protein>
    <submittedName>
        <fullName evidence="7">Adhesion exoprotein</fullName>
    </submittedName>
</protein>
<accession>A0AAC9FHY8</accession>
<feature type="compositionally biased region" description="Low complexity" evidence="2">
    <location>
        <begin position="1897"/>
        <end position="1926"/>
    </location>
</feature>
<feature type="domain" description="Mub B2-like" evidence="5">
    <location>
        <begin position="1783"/>
        <end position="1868"/>
    </location>
</feature>
<reference evidence="7 8" key="1">
    <citation type="journal article" date="2016" name="PLoS ONE">
        <title>The Identification of Novel Diagnostic Marker Genes for the Detection of Beer Spoiling Pediococcus damnosus Strains Using the BlAst Diagnostic Gene findEr.</title>
        <authorList>
            <person name="Behr J."/>
            <person name="Geissler A.J."/>
            <person name="Schmid J."/>
            <person name="Zehe A."/>
            <person name="Vogel R.F."/>
        </authorList>
    </citation>
    <scope>NUCLEOTIDE SEQUENCE [LARGE SCALE GENOMIC DNA]</scope>
    <source>
        <strain evidence="7 8">TMW 2.1533</strain>
    </source>
</reference>
<feature type="region of interest" description="Disordered" evidence="2">
    <location>
        <begin position="1867"/>
        <end position="1953"/>
    </location>
</feature>
<feature type="compositionally biased region" description="Polar residues" evidence="2">
    <location>
        <begin position="90"/>
        <end position="99"/>
    </location>
</feature>
<name>A0AAC9FHY8_9LACO</name>
<gene>
    <name evidence="7" type="ORF">ADU70_0395</name>
</gene>
<feature type="domain" description="MBG" evidence="4">
    <location>
        <begin position="1590"/>
        <end position="1682"/>
    </location>
</feature>
<feature type="transmembrane region" description="Helical" evidence="3">
    <location>
        <begin position="33"/>
        <end position="51"/>
    </location>
</feature>
<evidence type="ECO:0000256" key="1">
    <source>
        <dbReference type="ARBA" id="ARBA00022729"/>
    </source>
</evidence>
<evidence type="ECO:0000313" key="7">
    <source>
        <dbReference type="EMBL" id="AMV61895.1"/>
    </source>
</evidence>
<dbReference type="InterPro" id="IPR041495">
    <property type="entry name" value="Mub_B2"/>
</dbReference>
<dbReference type="InterPro" id="IPR041286">
    <property type="entry name" value="MBG_2"/>
</dbReference>
<dbReference type="EMBL" id="CP012275">
    <property type="protein sequence ID" value="AMV61895.1"/>
    <property type="molecule type" value="Genomic_DNA"/>
</dbReference>
<dbReference type="Pfam" id="PF19258">
    <property type="entry name" value="KxYKxGKxW_sig"/>
    <property type="match status" value="1"/>
</dbReference>
<keyword evidence="3" id="KW-0812">Transmembrane</keyword>
<feature type="domain" description="MBG" evidence="4">
    <location>
        <begin position="1303"/>
        <end position="1400"/>
    </location>
</feature>
<dbReference type="InterPro" id="IPR022263">
    <property type="entry name" value="KxYKxGKxW"/>
</dbReference>
<feature type="domain" description="MBG" evidence="4">
    <location>
        <begin position="840"/>
        <end position="943"/>
    </location>
</feature>
<dbReference type="RefSeq" id="WP_062904390.1">
    <property type="nucleotide sequence ID" value="NZ_CP012275.1"/>
</dbReference>
<keyword evidence="3" id="KW-1133">Transmembrane helix</keyword>
<dbReference type="Gene3D" id="2.60.40.4300">
    <property type="match status" value="2"/>
</dbReference>
<dbReference type="Proteomes" id="UP000076405">
    <property type="component" value="Chromosome"/>
</dbReference>
<evidence type="ECO:0000259" key="6">
    <source>
        <dbReference type="Pfam" id="PF18676"/>
    </source>
</evidence>
<feature type="domain" description="MBG" evidence="6">
    <location>
        <begin position="1228"/>
        <end position="1298"/>
    </location>
</feature>
<feature type="compositionally biased region" description="Low complexity" evidence="2">
    <location>
        <begin position="100"/>
        <end position="184"/>
    </location>
</feature>
<keyword evidence="3" id="KW-0472">Membrane</keyword>
<proteinExistence type="predicted"/>
<keyword evidence="1" id="KW-0732">Signal</keyword>
<dbReference type="Pfam" id="PF17883">
    <property type="entry name" value="MBG"/>
    <property type="match status" value="6"/>
</dbReference>
<feature type="region of interest" description="Disordered" evidence="2">
    <location>
        <begin position="59"/>
        <end position="247"/>
    </location>
</feature>
<evidence type="ECO:0000256" key="3">
    <source>
        <dbReference type="SAM" id="Phobius"/>
    </source>
</evidence>
<organism evidence="7 8">
    <name type="scientific">Pediococcus damnosus</name>
    <dbReference type="NCBI Taxonomy" id="51663"/>
    <lineage>
        <taxon>Bacteria</taxon>
        <taxon>Bacillati</taxon>
        <taxon>Bacillota</taxon>
        <taxon>Bacilli</taxon>
        <taxon>Lactobacillales</taxon>
        <taxon>Lactobacillaceae</taxon>
        <taxon>Pediococcus</taxon>
    </lineage>
</organism>
<evidence type="ECO:0000259" key="5">
    <source>
        <dbReference type="Pfam" id="PF17966"/>
    </source>
</evidence>
<dbReference type="Gene3D" id="3.10.20.320">
    <property type="entry name" value="Putative peptidoglycan bound protein (lpxtg motif)"/>
    <property type="match status" value="1"/>
</dbReference>
<feature type="compositionally biased region" description="Low complexity" evidence="2">
    <location>
        <begin position="72"/>
        <end position="88"/>
    </location>
</feature>
<dbReference type="Pfam" id="PF17966">
    <property type="entry name" value="Muc_B2"/>
    <property type="match status" value="2"/>
</dbReference>
<feature type="domain" description="MBG" evidence="4">
    <location>
        <begin position="1127"/>
        <end position="1224"/>
    </location>
</feature>
<feature type="domain" description="Mub B2-like" evidence="5">
    <location>
        <begin position="1687"/>
        <end position="1775"/>
    </location>
</feature>
<feature type="compositionally biased region" description="Polar residues" evidence="2">
    <location>
        <begin position="1940"/>
        <end position="1952"/>
    </location>
</feature>
<dbReference type="Pfam" id="PF18676">
    <property type="entry name" value="MBG_2"/>
    <property type="match status" value="2"/>
</dbReference>
<dbReference type="NCBIfam" id="TIGR03715">
    <property type="entry name" value="KxYKxGKxW"/>
    <property type="match status" value="1"/>
</dbReference>